<comment type="caution">
    <text evidence="1">The sequence shown here is derived from an EMBL/GenBank/DDBJ whole genome shotgun (WGS) entry which is preliminary data.</text>
</comment>
<protein>
    <submittedName>
        <fullName evidence="1">Uncharacterized protein</fullName>
    </submittedName>
</protein>
<dbReference type="EMBL" id="MDYQ01000061">
    <property type="protein sequence ID" value="PRP84538.1"/>
    <property type="molecule type" value="Genomic_DNA"/>
</dbReference>
<evidence type="ECO:0000313" key="2">
    <source>
        <dbReference type="Proteomes" id="UP000241769"/>
    </source>
</evidence>
<dbReference type="Proteomes" id="UP000241769">
    <property type="component" value="Unassembled WGS sequence"/>
</dbReference>
<organism evidence="1 2">
    <name type="scientific">Planoprotostelium fungivorum</name>
    <dbReference type="NCBI Taxonomy" id="1890364"/>
    <lineage>
        <taxon>Eukaryota</taxon>
        <taxon>Amoebozoa</taxon>
        <taxon>Evosea</taxon>
        <taxon>Variosea</taxon>
        <taxon>Cavosteliida</taxon>
        <taxon>Cavosteliaceae</taxon>
        <taxon>Planoprotostelium</taxon>
    </lineage>
</organism>
<keyword evidence="2" id="KW-1185">Reference proteome</keyword>
<gene>
    <name evidence="1" type="ORF">PROFUN_05873</name>
</gene>
<sequence>MTRRPQFMSSGRAVWVYISIEKEKEEYRSRFWGRNAWMVLNEPSHFTSVWGTFYRMQRGTCIGDTSDGALMCLTAGSVALRYTDENDRTRQNIFRSRVLTLSKRGTIQSSDP</sequence>
<proteinExistence type="predicted"/>
<accession>A0A2P6NKS5</accession>
<dbReference type="AlphaFoldDB" id="A0A2P6NKS5"/>
<reference evidence="1 2" key="1">
    <citation type="journal article" date="2018" name="Genome Biol. Evol.">
        <title>Multiple Roots of Fruiting Body Formation in Amoebozoa.</title>
        <authorList>
            <person name="Hillmann F."/>
            <person name="Forbes G."/>
            <person name="Novohradska S."/>
            <person name="Ferling I."/>
            <person name="Riege K."/>
            <person name="Groth M."/>
            <person name="Westermann M."/>
            <person name="Marz M."/>
            <person name="Spaller T."/>
            <person name="Winckler T."/>
            <person name="Schaap P."/>
            <person name="Glockner G."/>
        </authorList>
    </citation>
    <scope>NUCLEOTIDE SEQUENCE [LARGE SCALE GENOMIC DNA]</scope>
    <source>
        <strain evidence="1 2">Jena</strain>
    </source>
</reference>
<evidence type="ECO:0000313" key="1">
    <source>
        <dbReference type="EMBL" id="PRP84538.1"/>
    </source>
</evidence>
<name>A0A2P6NKS5_9EUKA</name>
<dbReference type="InParanoid" id="A0A2P6NKS5"/>